<sequence length="1006" mass="113972">MISSEFNEIFRKYASDKEIFHDLMPLRAREILLVAPAFDAFTLEQDGLLTEILFEGYYQLNMSNPPRVTNVSTVEEALEKCGSRHFDMIIVMSRLGQGGHVELSKALKKAAPRTPIYLLLNDNVEVGALDRRRQELQRNYDQVFVWNGNPEVFMAMVKFMEDRSNVENDTSVGLTRVILLVEDSIRYYSRYLPILYSELLKQTTRLAKDHGADGMSRTLAMRVRPKVLLATTYEEAIAFAERYQDFLLCVITDRKYPKDGALDREAGIKLIKAVKDRNPYLPTLLQSSDPFKESWATAIQSGFLNKNSYTLGAELSNFFHESLGFGDFIFRNEQGQEIARAVNMEDLQAKLRKVPVESLVYHASRNHFSAWIMARGEVQVAKVLGKFRISDYRDPEEMRTFLINVGDYVQRMKTLGKVVPLTESTPKDEPNILRLAPGSMGGKGRGVAFIHSLLARMDLDSLVPDANIRIPRSAIIGTEEFTSYIGRHGLRQMLQNNVDDDLIKRRFLTGSLSPGLMAKLRLFLENHARGPLAVRSSGLLEDSLSHPFAGLYNTFFLPNNDPDPGVREAQLVEAIKLVYASVYTKAARSYFQAIDYKIEEEQMAILIQEVSGRRFGDRFYPHISGVAQSFNYYPVAYTQPQDGIANLAVGLGKYVVEGDKAYRFSPPYPEMDMLSPKEQFRTTQKHFYALDMSRTAIDLYSGEDATLLSLDIAEAEKDGALQHCASVWDWNDDRIRDGLDHPGPRVVNFRNILKYDQFPLPKILQHLLELIREAMETPVELEFAVNLDKDPLNGKPTFTLLQIKHQLMDSAEVNLDPETLDRSGLFLFSEKCVGNGVVEGLRDIVWVDPEGFDKFETPALAGEIERLNDRFRAGGGKYVLLGPGRWGSNDQHLGIPIQWSMISCAQVIVEYAMENFQADASLGSHFFHNVTSLNIGYFTVPYPRGTNLLDWDWLRQQPETWRSGCLVHTTLETPVHIVMDGRRSASAIFKQMPPPQAPDPEAEGFL</sequence>
<dbReference type="GO" id="GO:0005524">
    <property type="term" value="F:ATP binding"/>
    <property type="evidence" value="ECO:0007669"/>
    <property type="project" value="InterPro"/>
</dbReference>
<dbReference type="Pfam" id="PF01326">
    <property type="entry name" value="PPDK_N"/>
    <property type="match status" value="1"/>
</dbReference>
<dbReference type="EMBL" id="JADKCH010000032">
    <property type="protein sequence ID" value="MBK8573774.1"/>
    <property type="molecule type" value="Genomic_DNA"/>
</dbReference>
<accession>A0A936F450</accession>
<comment type="caution">
    <text evidence="2">The sequence shown here is derived from an EMBL/GenBank/DDBJ whole genome shotgun (WGS) entry which is preliminary data.</text>
</comment>
<dbReference type="SUPFAM" id="SSF56059">
    <property type="entry name" value="Glutathione synthetase ATP-binding domain-like"/>
    <property type="match status" value="1"/>
</dbReference>
<name>A0A936F450_9BACT</name>
<evidence type="ECO:0000259" key="1">
    <source>
        <dbReference type="Pfam" id="PF01326"/>
    </source>
</evidence>
<dbReference type="Gene3D" id="3.30.1490.20">
    <property type="entry name" value="ATP-grasp fold, A domain"/>
    <property type="match status" value="1"/>
</dbReference>
<dbReference type="InterPro" id="IPR002192">
    <property type="entry name" value="PPDK_AMP/ATP-bd"/>
</dbReference>
<dbReference type="AlphaFoldDB" id="A0A936F450"/>
<evidence type="ECO:0000313" key="2">
    <source>
        <dbReference type="EMBL" id="MBK8573774.1"/>
    </source>
</evidence>
<dbReference type="Proteomes" id="UP000709959">
    <property type="component" value="Unassembled WGS sequence"/>
</dbReference>
<protein>
    <recommendedName>
        <fullName evidence="1">Pyruvate phosphate dikinase AMP/ATP-binding domain-containing protein</fullName>
    </recommendedName>
</protein>
<evidence type="ECO:0000313" key="3">
    <source>
        <dbReference type="Proteomes" id="UP000709959"/>
    </source>
</evidence>
<feature type="domain" description="Pyruvate phosphate dikinase AMP/ATP-binding" evidence="1">
    <location>
        <begin position="440"/>
        <end position="811"/>
    </location>
</feature>
<reference evidence="2 3" key="1">
    <citation type="submission" date="2020-10" db="EMBL/GenBank/DDBJ databases">
        <title>Connecting structure to function with the recovery of over 1000 high-quality activated sludge metagenome-assembled genomes encoding full-length rRNA genes using long-read sequencing.</title>
        <authorList>
            <person name="Singleton C.M."/>
            <person name="Petriglieri F."/>
            <person name="Kristensen J.M."/>
            <person name="Kirkegaard R.H."/>
            <person name="Michaelsen T.Y."/>
            <person name="Andersen M.H."/>
            <person name="Karst S.M."/>
            <person name="Dueholm M.S."/>
            <person name="Nielsen P.H."/>
            <person name="Albertsen M."/>
        </authorList>
    </citation>
    <scope>NUCLEOTIDE SEQUENCE [LARGE SCALE GENOMIC DNA]</scope>
    <source>
        <strain evidence="2">OdNE_18-Q3-R46-58_MAXAC.008</strain>
    </source>
</reference>
<proteinExistence type="predicted"/>
<dbReference type="GO" id="GO:0016301">
    <property type="term" value="F:kinase activity"/>
    <property type="evidence" value="ECO:0007669"/>
    <property type="project" value="InterPro"/>
</dbReference>
<organism evidence="2 3">
    <name type="scientific">Candidatus Geothrix odensensis</name>
    <dbReference type="NCBI Taxonomy" id="2954440"/>
    <lineage>
        <taxon>Bacteria</taxon>
        <taxon>Pseudomonadati</taxon>
        <taxon>Acidobacteriota</taxon>
        <taxon>Holophagae</taxon>
        <taxon>Holophagales</taxon>
        <taxon>Holophagaceae</taxon>
        <taxon>Geothrix</taxon>
    </lineage>
</organism>
<gene>
    <name evidence="2" type="ORF">IPN91_14420</name>
</gene>
<dbReference type="InterPro" id="IPR013815">
    <property type="entry name" value="ATP_grasp_subdomain_1"/>
</dbReference>